<evidence type="ECO:0000313" key="1">
    <source>
        <dbReference type="EMBL" id="PXW51590.1"/>
    </source>
</evidence>
<proteinExistence type="predicted"/>
<keyword evidence="2" id="KW-1185">Reference proteome</keyword>
<dbReference type="EMBL" id="QJJK01000019">
    <property type="protein sequence ID" value="PXW51590.1"/>
    <property type="molecule type" value="Genomic_DNA"/>
</dbReference>
<organism evidence="1 2">
    <name type="scientific">Chelatococcus asaccharovorans</name>
    <dbReference type="NCBI Taxonomy" id="28210"/>
    <lineage>
        <taxon>Bacteria</taxon>
        <taxon>Pseudomonadati</taxon>
        <taxon>Pseudomonadota</taxon>
        <taxon>Alphaproteobacteria</taxon>
        <taxon>Hyphomicrobiales</taxon>
        <taxon>Chelatococcaceae</taxon>
        <taxon>Chelatococcus</taxon>
    </lineage>
</organism>
<dbReference type="Proteomes" id="UP000248021">
    <property type="component" value="Unassembled WGS sequence"/>
</dbReference>
<evidence type="ECO:0000313" key="2">
    <source>
        <dbReference type="Proteomes" id="UP000248021"/>
    </source>
</evidence>
<gene>
    <name evidence="1" type="ORF">C7450_11927</name>
</gene>
<sequence length="160" mass="17306">MWWLVGVAAAAIIGPYVWNWWQSIVTPPPRPITVDFNDVQGCSQGKLFDIANRQMDDVSLTNGADSLVICDDQNLQAIRSELPRALANRIPGCLVWRGRDGGGLVLVRKSEAVCALPGGKSFICDGPNARHGLGHNAIGDSMEPVALCPPDLLRRFGFPS</sequence>
<comment type="caution">
    <text evidence="1">The sequence shown here is derived from an EMBL/GenBank/DDBJ whole genome shotgun (WGS) entry which is preliminary data.</text>
</comment>
<dbReference type="AlphaFoldDB" id="A0A2V3TTD1"/>
<protein>
    <submittedName>
        <fullName evidence="1">Uncharacterized protein</fullName>
    </submittedName>
</protein>
<accession>A0A2V3TTD1</accession>
<reference evidence="1 2" key="1">
    <citation type="submission" date="2018-05" db="EMBL/GenBank/DDBJ databases">
        <title>Genomic Encyclopedia of Type Strains, Phase IV (KMG-IV): sequencing the most valuable type-strain genomes for metagenomic binning, comparative biology and taxonomic classification.</title>
        <authorList>
            <person name="Goeker M."/>
        </authorList>
    </citation>
    <scope>NUCLEOTIDE SEQUENCE [LARGE SCALE GENOMIC DNA]</scope>
    <source>
        <strain evidence="1 2">DSM 6462</strain>
    </source>
</reference>
<name>A0A2V3TTD1_9HYPH</name>